<dbReference type="EMBL" id="JAKJXO020000011">
    <property type="protein sequence ID" value="KAL1598635.1"/>
    <property type="molecule type" value="Genomic_DNA"/>
</dbReference>
<gene>
    <name evidence="1" type="ORF">SLS60_007775</name>
</gene>
<name>A0ABR3R2J7_9PLEO</name>
<dbReference type="Gene3D" id="3.40.50.150">
    <property type="entry name" value="Vaccinia Virus protein VP39"/>
    <property type="match status" value="1"/>
</dbReference>
<dbReference type="Proteomes" id="UP001521785">
    <property type="component" value="Unassembled WGS sequence"/>
</dbReference>
<keyword evidence="2" id="KW-1185">Reference proteome</keyword>
<dbReference type="InterPro" id="IPR029063">
    <property type="entry name" value="SAM-dependent_MTases_sf"/>
</dbReference>
<reference evidence="1 2" key="1">
    <citation type="submission" date="2024-02" db="EMBL/GenBank/DDBJ databases">
        <title>De novo assembly and annotation of 12 fungi associated with fruit tree decline syndrome in Ontario, Canada.</title>
        <authorList>
            <person name="Sulman M."/>
            <person name="Ellouze W."/>
            <person name="Ilyukhin E."/>
        </authorList>
    </citation>
    <scope>NUCLEOTIDE SEQUENCE [LARGE SCALE GENOMIC DNA]</scope>
    <source>
        <strain evidence="1 2">M42-189</strain>
    </source>
</reference>
<dbReference type="PANTHER" id="PTHR43167">
    <property type="entry name" value="PUTATIVE (AFU_ORTHOLOGUE AFUA_6G01830)-RELATED"/>
    <property type="match status" value="1"/>
</dbReference>
<evidence type="ECO:0000313" key="1">
    <source>
        <dbReference type="EMBL" id="KAL1598635.1"/>
    </source>
</evidence>
<evidence type="ECO:0008006" key="3">
    <source>
        <dbReference type="Google" id="ProtNLM"/>
    </source>
</evidence>
<organism evidence="1 2">
    <name type="scientific">Paraconiothyrium brasiliense</name>
    <dbReference type="NCBI Taxonomy" id="300254"/>
    <lineage>
        <taxon>Eukaryota</taxon>
        <taxon>Fungi</taxon>
        <taxon>Dikarya</taxon>
        <taxon>Ascomycota</taxon>
        <taxon>Pezizomycotina</taxon>
        <taxon>Dothideomycetes</taxon>
        <taxon>Pleosporomycetidae</taxon>
        <taxon>Pleosporales</taxon>
        <taxon>Massarineae</taxon>
        <taxon>Didymosphaeriaceae</taxon>
        <taxon>Paraconiothyrium</taxon>
    </lineage>
</organism>
<proteinExistence type="predicted"/>
<comment type="caution">
    <text evidence="1">The sequence shown here is derived from an EMBL/GenBank/DDBJ whole genome shotgun (WGS) entry which is preliminary data.</text>
</comment>
<dbReference type="Pfam" id="PF13578">
    <property type="entry name" value="Methyltransf_24"/>
    <property type="match status" value="1"/>
</dbReference>
<accession>A0ABR3R2J7</accession>
<sequence>MPDFRTLDKALATLQASDSVKEILRDLHVQALTEIPYVSTDDQPAGVALQRFVALEPDKLLLRASRATHVVEAGTSFGVSTIWLALAVSQNAAFSGGHGKVIATENETVKADRARRHWAQLGDAVLPWIDLRLEDIRESLKTNLPEQIDFVLLDIWSYLALPTLKLVQPKLRVGATIVVDNAIAAAEGYKDFHAYIEDPKNGFKNTMVPYTGGLQVIVYVGKQGQ</sequence>
<dbReference type="SUPFAM" id="SSF53335">
    <property type="entry name" value="S-adenosyl-L-methionine-dependent methyltransferases"/>
    <property type="match status" value="1"/>
</dbReference>
<evidence type="ECO:0000313" key="2">
    <source>
        <dbReference type="Proteomes" id="UP001521785"/>
    </source>
</evidence>
<dbReference type="PANTHER" id="PTHR43167:SF1">
    <property type="entry name" value="PUTATIVE (AFU_ORTHOLOGUE AFUA_6G01830)-RELATED"/>
    <property type="match status" value="1"/>
</dbReference>
<protein>
    <recommendedName>
        <fullName evidence="3">O-methyltransferase</fullName>
    </recommendedName>
</protein>